<evidence type="ECO:0000256" key="3">
    <source>
        <dbReference type="ARBA" id="ARBA00023163"/>
    </source>
</evidence>
<dbReference type="GO" id="GO:0003700">
    <property type="term" value="F:DNA-binding transcription factor activity"/>
    <property type="evidence" value="ECO:0007669"/>
    <property type="project" value="InterPro"/>
</dbReference>
<dbReference type="GO" id="GO:0003677">
    <property type="term" value="F:DNA binding"/>
    <property type="evidence" value="ECO:0007669"/>
    <property type="project" value="UniProtKB-KW"/>
</dbReference>
<dbReference type="PANTHER" id="PTHR33164:SF64">
    <property type="entry name" value="TRANSCRIPTIONAL REGULATOR SLYA"/>
    <property type="match status" value="1"/>
</dbReference>
<keyword evidence="1" id="KW-0805">Transcription regulation</keyword>
<protein>
    <submittedName>
        <fullName evidence="4">MarR family transcriptional regulator</fullName>
    </submittedName>
</protein>
<dbReference type="AlphaFoldDB" id="A0AAJ6BQ07"/>
<proteinExistence type="predicted"/>
<dbReference type="InterPro" id="IPR036390">
    <property type="entry name" value="WH_DNA-bd_sf"/>
</dbReference>
<accession>A0AAJ6BQ07</accession>
<dbReference type="KEGG" id="acob:P0Y56_05460"/>
<dbReference type="InterPro" id="IPR036388">
    <property type="entry name" value="WH-like_DNA-bd_sf"/>
</dbReference>
<keyword evidence="3" id="KW-0804">Transcription</keyword>
<keyword evidence="2" id="KW-0238">DNA-binding</keyword>
<dbReference type="GO" id="GO:0006950">
    <property type="term" value="P:response to stress"/>
    <property type="evidence" value="ECO:0007669"/>
    <property type="project" value="TreeGrafter"/>
</dbReference>
<evidence type="ECO:0000256" key="2">
    <source>
        <dbReference type="ARBA" id="ARBA00023125"/>
    </source>
</evidence>
<sequence length="159" mass="17224">MLVPHATLGTLLRRLIEELDGAVDESYKRAGLDYRARFTPVVKALSLSGPLPLRVLAERATVSHSATSQTVSQMAKMGLVSTAPGTDGRERMVSLTPYALKILPELEACWKATEAAARTLDADLGQPVAEVLISLLDALKKRPFLDRILKSRTASEDLA</sequence>
<name>A0AAJ6BQ07_9SPHN</name>
<gene>
    <name evidence="4" type="ORF">P0Y56_05460</name>
</gene>
<dbReference type="Proteomes" id="UP001218362">
    <property type="component" value="Chromosome"/>
</dbReference>
<dbReference type="Gene3D" id="1.10.10.10">
    <property type="entry name" value="Winged helix-like DNA-binding domain superfamily/Winged helix DNA-binding domain"/>
    <property type="match status" value="1"/>
</dbReference>
<dbReference type="PANTHER" id="PTHR33164">
    <property type="entry name" value="TRANSCRIPTIONAL REGULATOR, MARR FAMILY"/>
    <property type="match status" value="1"/>
</dbReference>
<evidence type="ECO:0000256" key="1">
    <source>
        <dbReference type="ARBA" id="ARBA00023015"/>
    </source>
</evidence>
<evidence type="ECO:0000313" key="4">
    <source>
        <dbReference type="EMBL" id="WEK47741.1"/>
    </source>
</evidence>
<dbReference type="InterPro" id="IPR039422">
    <property type="entry name" value="MarR/SlyA-like"/>
</dbReference>
<reference evidence="4" key="1">
    <citation type="submission" date="2023-03" db="EMBL/GenBank/DDBJ databases">
        <title>Andean soil-derived lignocellulolytic bacterial consortium as a source of novel taxa and putative plastic-active enzymes.</title>
        <authorList>
            <person name="Diaz-Garcia L."/>
            <person name="Chuvochina M."/>
            <person name="Feuerriegel G."/>
            <person name="Bunk B."/>
            <person name="Sproer C."/>
            <person name="Streit W.R."/>
            <person name="Rodriguez L.M."/>
            <person name="Overmann J."/>
            <person name="Jimenez D.J."/>
        </authorList>
    </citation>
    <scope>NUCLEOTIDE SEQUENCE</scope>
    <source>
        <strain evidence="4">MAG 26</strain>
    </source>
</reference>
<organism evidence="4 5">
    <name type="scientific">Candidatus Andeanibacterium colombiense</name>
    <dbReference type="NCBI Taxonomy" id="3121345"/>
    <lineage>
        <taxon>Bacteria</taxon>
        <taxon>Pseudomonadati</taxon>
        <taxon>Pseudomonadota</taxon>
        <taxon>Alphaproteobacteria</taxon>
        <taxon>Sphingomonadales</taxon>
        <taxon>Sphingomonadaceae</taxon>
        <taxon>Candidatus Andeanibacterium</taxon>
    </lineage>
</organism>
<evidence type="ECO:0000313" key="5">
    <source>
        <dbReference type="Proteomes" id="UP001218362"/>
    </source>
</evidence>
<dbReference type="SUPFAM" id="SSF46785">
    <property type="entry name" value="Winged helix' DNA-binding domain"/>
    <property type="match status" value="1"/>
</dbReference>
<dbReference type="EMBL" id="CP119316">
    <property type="protein sequence ID" value="WEK47741.1"/>
    <property type="molecule type" value="Genomic_DNA"/>
</dbReference>